<proteinExistence type="predicted"/>
<accession>A0ACC2XBB3</accession>
<reference evidence="1" key="1">
    <citation type="submission" date="2023-04" db="EMBL/GenBank/DDBJ databases">
        <title>Draft Genome sequencing of Naganishia species isolated from polar environments using Oxford Nanopore Technology.</title>
        <authorList>
            <person name="Leo P."/>
            <person name="Venkateswaran K."/>
        </authorList>
    </citation>
    <scope>NUCLEOTIDE SEQUENCE</scope>
    <source>
        <strain evidence="1">DBVPG 5303</strain>
    </source>
</reference>
<keyword evidence="2" id="KW-1185">Reference proteome</keyword>
<gene>
    <name evidence="1" type="ORF">QFC24_005295</name>
</gene>
<name>A0ACC2XBB3_9TREE</name>
<organism evidence="1 2">
    <name type="scientific">Naganishia onofrii</name>
    <dbReference type="NCBI Taxonomy" id="1851511"/>
    <lineage>
        <taxon>Eukaryota</taxon>
        <taxon>Fungi</taxon>
        <taxon>Dikarya</taxon>
        <taxon>Basidiomycota</taxon>
        <taxon>Agaricomycotina</taxon>
        <taxon>Tremellomycetes</taxon>
        <taxon>Filobasidiales</taxon>
        <taxon>Filobasidiaceae</taxon>
        <taxon>Naganishia</taxon>
    </lineage>
</organism>
<comment type="caution">
    <text evidence="1">The sequence shown here is derived from an EMBL/GenBank/DDBJ whole genome shotgun (WGS) entry which is preliminary data.</text>
</comment>
<sequence length="92" mass="10411">MDAKVPQPTFGHDDMKVEVAHVEHHNAGNDKASYVENGGQHVQETEEIVYEPGTAEEKALVRKMDMRLLPILWLMYVFNYLDRTNIGASSPV</sequence>
<evidence type="ECO:0000313" key="2">
    <source>
        <dbReference type="Proteomes" id="UP001234202"/>
    </source>
</evidence>
<evidence type="ECO:0000313" key="1">
    <source>
        <dbReference type="EMBL" id="KAJ9120341.1"/>
    </source>
</evidence>
<dbReference type="EMBL" id="JASBWV010000021">
    <property type="protein sequence ID" value="KAJ9120341.1"/>
    <property type="molecule type" value="Genomic_DNA"/>
</dbReference>
<protein>
    <submittedName>
        <fullName evidence="1">Uncharacterized protein</fullName>
    </submittedName>
</protein>
<dbReference type="Proteomes" id="UP001234202">
    <property type="component" value="Unassembled WGS sequence"/>
</dbReference>